<dbReference type="GO" id="GO:0030643">
    <property type="term" value="P:intracellular phosphate ion homeostasis"/>
    <property type="evidence" value="ECO:0007669"/>
    <property type="project" value="InterPro"/>
</dbReference>
<protein>
    <recommendedName>
        <fullName evidence="8">Phosphate-specific transport system accessory protein PhoU</fullName>
    </recommendedName>
</protein>
<evidence type="ECO:0000256" key="7">
    <source>
        <dbReference type="ARBA" id="ARBA00056181"/>
    </source>
</evidence>
<proteinExistence type="inferred from homology"/>
<dbReference type="Pfam" id="PF01895">
    <property type="entry name" value="PhoU"/>
    <property type="match status" value="2"/>
</dbReference>
<dbReference type="NCBIfam" id="TIGR02135">
    <property type="entry name" value="phoU_full"/>
    <property type="match status" value="1"/>
</dbReference>
<dbReference type="InterPro" id="IPR028366">
    <property type="entry name" value="PhoU"/>
</dbReference>
<dbReference type="EMBL" id="JACHHP010000001">
    <property type="protein sequence ID" value="MBB5207060.1"/>
    <property type="molecule type" value="Genomic_DNA"/>
</dbReference>
<evidence type="ECO:0000259" key="9">
    <source>
        <dbReference type="Pfam" id="PF01895"/>
    </source>
</evidence>
<dbReference type="PIRSF" id="PIRSF003107">
    <property type="entry name" value="PhoU"/>
    <property type="match status" value="1"/>
</dbReference>
<dbReference type="Proteomes" id="UP000521199">
    <property type="component" value="Unassembled WGS sequence"/>
</dbReference>
<evidence type="ECO:0000256" key="2">
    <source>
        <dbReference type="ARBA" id="ARBA00008107"/>
    </source>
</evidence>
<accession>A0A7W8D5A7</accession>
<evidence type="ECO:0000256" key="8">
    <source>
        <dbReference type="PIRNR" id="PIRNR003107"/>
    </source>
</evidence>
<comment type="caution">
    <text evidence="10">The sequence shown here is derived from an EMBL/GenBank/DDBJ whole genome shotgun (WGS) entry which is preliminary data.</text>
</comment>
<dbReference type="InterPro" id="IPR038078">
    <property type="entry name" value="PhoU-like_sf"/>
</dbReference>
<comment type="subcellular location">
    <subcellularLocation>
        <location evidence="1 8">Cytoplasm</location>
    </subcellularLocation>
</comment>
<dbReference type="SUPFAM" id="SSF109755">
    <property type="entry name" value="PhoU-like"/>
    <property type="match status" value="1"/>
</dbReference>
<name>A0A7W8D5A7_9GAMM</name>
<evidence type="ECO:0000256" key="3">
    <source>
        <dbReference type="ARBA" id="ARBA00011738"/>
    </source>
</evidence>
<comment type="subunit">
    <text evidence="3 8">Homodimer.</text>
</comment>
<keyword evidence="5 8" id="KW-0963">Cytoplasm</keyword>
<evidence type="ECO:0000313" key="11">
    <source>
        <dbReference type="Proteomes" id="UP000521199"/>
    </source>
</evidence>
<dbReference type="InterPro" id="IPR026022">
    <property type="entry name" value="PhoU_dom"/>
</dbReference>
<dbReference type="RefSeq" id="WP_183959576.1">
    <property type="nucleotide sequence ID" value="NZ_JACHHP010000001.1"/>
</dbReference>
<dbReference type="GO" id="GO:0045936">
    <property type="term" value="P:negative regulation of phosphate metabolic process"/>
    <property type="evidence" value="ECO:0007669"/>
    <property type="project" value="InterPro"/>
</dbReference>
<evidence type="ECO:0000256" key="4">
    <source>
        <dbReference type="ARBA" id="ARBA00022448"/>
    </source>
</evidence>
<keyword evidence="11" id="KW-1185">Reference proteome</keyword>
<gene>
    <name evidence="10" type="ORF">HNQ52_000576</name>
</gene>
<sequence length="236" mass="26485">MHNQPHNHIVKSYDEELQRLTGEIVRMGEIAVYQLGAAIDVLDRRDSRAAERVIANDDAIDVLEHDVSHGVLRLLALRQPMARDLRDVLAALRIAAAIERIGDYAANVAKRTMTLNMHPPVAPARGLRTLADIASGMVNDVLRAYQERDADLARAVRERDAELDTLHTSLFRELLTYMMEDPRTISSCAHLLFMAKNIERIGDHATNIAENVWFLVHGEELQGERDKRDDSSAPAP</sequence>
<comment type="function">
    <text evidence="7 8">Plays a role in the regulation of phosphate uptake.</text>
</comment>
<dbReference type="FunFam" id="1.20.58.220:FF:000004">
    <property type="entry name" value="Phosphate-specific transport system accessory protein PhoU"/>
    <property type="match status" value="1"/>
</dbReference>
<evidence type="ECO:0000256" key="6">
    <source>
        <dbReference type="ARBA" id="ARBA00022592"/>
    </source>
</evidence>
<keyword evidence="6 8" id="KW-0592">Phosphate transport</keyword>
<evidence type="ECO:0000256" key="5">
    <source>
        <dbReference type="ARBA" id="ARBA00022490"/>
    </source>
</evidence>
<feature type="domain" description="PhoU" evidence="9">
    <location>
        <begin position="127"/>
        <end position="212"/>
    </location>
</feature>
<comment type="similarity">
    <text evidence="2 8">Belongs to the PhoU family.</text>
</comment>
<evidence type="ECO:0000313" key="10">
    <source>
        <dbReference type="EMBL" id="MBB5207060.1"/>
    </source>
</evidence>
<dbReference type="GO" id="GO:0005737">
    <property type="term" value="C:cytoplasm"/>
    <property type="evidence" value="ECO:0007669"/>
    <property type="project" value="UniProtKB-SubCell"/>
</dbReference>
<organism evidence="10 11">
    <name type="scientific">Chiayiivirga flava</name>
    <dbReference type="NCBI Taxonomy" id="659595"/>
    <lineage>
        <taxon>Bacteria</taxon>
        <taxon>Pseudomonadati</taxon>
        <taxon>Pseudomonadota</taxon>
        <taxon>Gammaproteobacteria</taxon>
        <taxon>Lysobacterales</taxon>
        <taxon>Lysobacteraceae</taxon>
        <taxon>Chiayiivirga</taxon>
    </lineage>
</organism>
<feature type="domain" description="PhoU" evidence="9">
    <location>
        <begin position="24"/>
        <end position="112"/>
    </location>
</feature>
<dbReference type="AlphaFoldDB" id="A0A7W8D5A7"/>
<keyword evidence="4 8" id="KW-0813">Transport</keyword>
<dbReference type="PANTHER" id="PTHR42930">
    <property type="entry name" value="PHOSPHATE-SPECIFIC TRANSPORT SYSTEM ACCESSORY PROTEIN PHOU"/>
    <property type="match status" value="1"/>
</dbReference>
<dbReference type="PANTHER" id="PTHR42930:SF3">
    <property type="entry name" value="PHOSPHATE-SPECIFIC TRANSPORT SYSTEM ACCESSORY PROTEIN PHOU"/>
    <property type="match status" value="1"/>
</dbReference>
<evidence type="ECO:0000256" key="1">
    <source>
        <dbReference type="ARBA" id="ARBA00004496"/>
    </source>
</evidence>
<dbReference type="Gene3D" id="1.20.58.220">
    <property type="entry name" value="Phosphate transport system protein phou homolog 2, domain 2"/>
    <property type="match status" value="2"/>
</dbReference>
<dbReference type="GO" id="GO:0006817">
    <property type="term" value="P:phosphate ion transport"/>
    <property type="evidence" value="ECO:0007669"/>
    <property type="project" value="UniProtKB-KW"/>
</dbReference>
<reference evidence="10 11" key="1">
    <citation type="submission" date="2020-08" db="EMBL/GenBank/DDBJ databases">
        <title>Genomic Encyclopedia of Type Strains, Phase IV (KMG-IV): sequencing the most valuable type-strain genomes for metagenomic binning, comparative biology and taxonomic classification.</title>
        <authorList>
            <person name="Goeker M."/>
        </authorList>
    </citation>
    <scope>NUCLEOTIDE SEQUENCE [LARGE SCALE GENOMIC DNA]</scope>
    <source>
        <strain evidence="10 11">DSM 24163</strain>
    </source>
</reference>